<reference evidence="1 2" key="1">
    <citation type="submission" date="2020-08" db="EMBL/GenBank/DDBJ databases">
        <title>Genomic Encyclopedia of Type Strains, Phase IV (KMG-V): Genome sequencing to study the core and pangenomes of soil and plant-associated prokaryotes.</title>
        <authorList>
            <person name="Whitman W."/>
        </authorList>
    </citation>
    <scope>NUCLEOTIDE SEQUENCE [LARGE SCALE GENOMIC DNA]</scope>
    <source>
        <strain evidence="1 2">SEMIA 415</strain>
    </source>
</reference>
<organism evidence="1 2">
    <name type="scientific">Rhizobium leguminosarum</name>
    <dbReference type="NCBI Taxonomy" id="384"/>
    <lineage>
        <taxon>Bacteria</taxon>
        <taxon>Pseudomonadati</taxon>
        <taxon>Pseudomonadota</taxon>
        <taxon>Alphaproteobacteria</taxon>
        <taxon>Hyphomicrobiales</taxon>
        <taxon>Rhizobiaceae</taxon>
        <taxon>Rhizobium/Agrobacterium group</taxon>
        <taxon>Rhizobium</taxon>
    </lineage>
</organism>
<protein>
    <submittedName>
        <fullName evidence="1">Uncharacterized protein</fullName>
    </submittedName>
</protein>
<comment type="caution">
    <text evidence="1">The sequence shown here is derived from an EMBL/GenBank/DDBJ whole genome shotgun (WGS) entry which is preliminary data.</text>
</comment>
<evidence type="ECO:0000313" key="2">
    <source>
        <dbReference type="Proteomes" id="UP000538507"/>
    </source>
</evidence>
<accession>A0AAE2MFA9</accession>
<name>A0AAE2MFA9_RHILE</name>
<proteinExistence type="predicted"/>
<sequence length="57" mass="6353">MEAAVYRLNQSRHVLSDLCLTFRPKLLGFVGVERTGPDAIGERVSRVMFDATAQSSR</sequence>
<dbReference type="EMBL" id="JACIGO010000001">
    <property type="protein sequence ID" value="MBB4288245.1"/>
    <property type="molecule type" value="Genomic_DNA"/>
</dbReference>
<dbReference type="AlphaFoldDB" id="A0AAE2MFA9"/>
<dbReference type="Proteomes" id="UP000538507">
    <property type="component" value="Unassembled WGS sequence"/>
</dbReference>
<evidence type="ECO:0000313" key="1">
    <source>
        <dbReference type="EMBL" id="MBB4288245.1"/>
    </source>
</evidence>
<gene>
    <name evidence="1" type="ORF">GGE16_000261</name>
</gene>